<protein>
    <submittedName>
        <fullName evidence="2">Uncharacterized protein</fullName>
    </submittedName>
</protein>
<evidence type="ECO:0000256" key="1">
    <source>
        <dbReference type="SAM" id="MobiDB-lite"/>
    </source>
</evidence>
<reference evidence="3" key="1">
    <citation type="journal article" date="2015" name="Genome Announc.">
        <title>Draft genome sequence of the cellulolytic fungus Chaetomium globosum.</title>
        <authorList>
            <person name="Cuomo C.A."/>
            <person name="Untereiner W.A."/>
            <person name="Ma L.-J."/>
            <person name="Grabherr M."/>
            <person name="Birren B.W."/>
        </authorList>
    </citation>
    <scope>NUCLEOTIDE SEQUENCE [LARGE SCALE GENOMIC DNA]</scope>
    <source>
        <strain evidence="3">ATCC 6205 / CBS 148.51 / DSM 1962 / NBRC 6347 / NRRL 1970</strain>
    </source>
</reference>
<organism evidence="2 3">
    <name type="scientific">Chaetomium globosum (strain ATCC 6205 / CBS 148.51 / DSM 1962 / NBRC 6347 / NRRL 1970)</name>
    <name type="common">Soil fungus</name>
    <dbReference type="NCBI Taxonomy" id="306901"/>
    <lineage>
        <taxon>Eukaryota</taxon>
        <taxon>Fungi</taxon>
        <taxon>Dikarya</taxon>
        <taxon>Ascomycota</taxon>
        <taxon>Pezizomycotina</taxon>
        <taxon>Sordariomycetes</taxon>
        <taxon>Sordariomycetidae</taxon>
        <taxon>Sordariales</taxon>
        <taxon>Chaetomiaceae</taxon>
        <taxon>Chaetomium</taxon>
    </lineage>
</organism>
<dbReference type="VEuPathDB" id="FungiDB:CHGG_01117"/>
<dbReference type="AlphaFoldDB" id="Q2HF87"/>
<dbReference type="EMBL" id="CH408029">
    <property type="protein sequence ID" value="EAQ92882.1"/>
    <property type="molecule type" value="Genomic_DNA"/>
</dbReference>
<name>Q2HF87_CHAGB</name>
<sequence>MPKDAFSDWVKPKRGFGRACTSSRSVQLRLSGRKAIGLQWIWDWHDTRSGRNIGCAITVHWPGSEGGDAGGVSQPVLSNGVSRKDKNLDGDKERAGSLPVECSETFTSTLLSDSRFVHDRIRMGSGVLCG</sequence>
<proteinExistence type="predicted"/>
<dbReference type="RefSeq" id="XP_001220338.1">
    <property type="nucleotide sequence ID" value="XM_001220337.1"/>
</dbReference>
<dbReference type="InParanoid" id="Q2HF87"/>
<dbReference type="GeneID" id="4388323"/>
<feature type="region of interest" description="Disordered" evidence="1">
    <location>
        <begin position="64"/>
        <end position="96"/>
    </location>
</feature>
<feature type="compositionally biased region" description="Basic and acidic residues" evidence="1">
    <location>
        <begin position="82"/>
        <end position="95"/>
    </location>
</feature>
<evidence type="ECO:0000313" key="2">
    <source>
        <dbReference type="EMBL" id="EAQ92882.1"/>
    </source>
</evidence>
<dbReference type="HOGENOM" id="CLU_1937916_0_0_1"/>
<gene>
    <name evidence="2" type="ORF">CHGG_01117</name>
</gene>
<evidence type="ECO:0000313" key="3">
    <source>
        <dbReference type="Proteomes" id="UP000001056"/>
    </source>
</evidence>
<dbReference type="Proteomes" id="UP000001056">
    <property type="component" value="Unassembled WGS sequence"/>
</dbReference>
<keyword evidence="3" id="KW-1185">Reference proteome</keyword>
<accession>Q2HF87</accession>